<organism evidence="2 3">
    <name type="scientific">Penicillium thymicola</name>
    <dbReference type="NCBI Taxonomy" id="293382"/>
    <lineage>
        <taxon>Eukaryota</taxon>
        <taxon>Fungi</taxon>
        <taxon>Dikarya</taxon>
        <taxon>Ascomycota</taxon>
        <taxon>Pezizomycotina</taxon>
        <taxon>Eurotiomycetes</taxon>
        <taxon>Eurotiomycetidae</taxon>
        <taxon>Eurotiales</taxon>
        <taxon>Aspergillaceae</taxon>
        <taxon>Penicillium</taxon>
    </lineage>
</organism>
<evidence type="ECO:0000313" key="2">
    <source>
        <dbReference type="EMBL" id="KAJ9492436.1"/>
    </source>
</evidence>
<proteinExistence type="predicted"/>
<gene>
    <name evidence="2" type="ORF">VN97_g810</name>
</gene>
<dbReference type="AlphaFoldDB" id="A0AAI9TS52"/>
<reference evidence="2" key="2">
    <citation type="journal article" date="2016" name="Fungal Biol.">
        <title>Ochratoxin A production by Penicillium thymicola.</title>
        <authorList>
            <person name="Nguyen H.D.T."/>
            <person name="McMullin D.R."/>
            <person name="Ponomareva E."/>
            <person name="Riley R."/>
            <person name="Pomraning K.R."/>
            <person name="Baker S.E."/>
            <person name="Seifert K.A."/>
        </authorList>
    </citation>
    <scope>NUCLEOTIDE SEQUENCE</scope>
    <source>
        <strain evidence="2">DAOM 180753</strain>
    </source>
</reference>
<dbReference type="Proteomes" id="UP001227192">
    <property type="component" value="Unassembled WGS sequence"/>
</dbReference>
<sequence>MLYILCSYFNVKSQAVHPPTVVKNISDVTKRNIVEVIFEHVLFVTASFLAVTVFGVILVVIMKTPDALSLAPHRPA</sequence>
<keyword evidence="1" id="KW-0812">Transmembrane</keyword>
<evidence type="ECO:0000256" key="1">
    <source>
        <dbReference type="SAM" id="Phobius"/>
    </source>
</evidence>
<reference evidence="2" key="1">
    <citation type="submission" date="2015-06" db="EMBL/GenBank/DDBJ databases">
        <authorList>
            <person name="Nguyen H."/>
        </authorList>
    </citation>
    <scope>NUCLEOTIDE SEQUENCE</scope>
    <source>
        <strain evidence="2">DAOM 180753</strain>
    </source>
</reference>
<keyword evidence="1" id="KW-1133">Transmembrane helix</keyword>
<evidence type="ECO:0000313" key="3">
    <source>
        <dbReference type="Proteomes" id="UP001227192"/>
    </source>
</evidence>
<comment type="caution">
    <text evidence="2">The sequence shown here is derived from an EMBL/GenBank/DDBJ whole genome shotgun (WGS) entry which is preliminary data.</text>
</comment>
<keyword evidence="1" id="KW-0472">Membrane</keyword>
<protein>
    <submittedName>
        <fullName evidence="2">Uncharacterized protein</fullName>
    </submittedName>
</protein>
<keyword evidence="3" id="KW-1185">Reference proteome</keyword>
<dbReference type="EMBL" id="LACB01000012">
    <property type="protein sequence ID" value="KAJ9492436.1"/>
    <property type="molecule type" value="Genomic_DNA"/>
</dbReference>
<name>A0AAI9TS52_PENTH</name>
<feature type="transmembrane region" description="Helical" evidence="1">
    <location>
        <begin position="41"/>
        <end position="61"/>
    </location>
</feature>
<accession>A0AAI9TS52</accession>